<evidence type="ECO:0000313" key="2">
    <source>
        <dbReference type="Proteomes" id="UP000823775"/>
    </source>
</evidence>
<comment type="caution">
    <text evidence="1">The sequence shown here is derived from an EMBL/GenBank/DDBJ whole genome shotgun (WGS) entry which is preliminary data.</text>
</comment>
<gene>
    <name evidence="1" type="ORF">HAX54_040499</name>
</gene>
<organism evidence="1 2">
    <name type="scientific">Datura stramonium</name>
    <name type="common">Jimsonweed</name>
    <name type="synonym">Common thornapple</name>
    <dbReference type="NCBI Taxonomy" id="4076"/>
    <lineage>
        <taxon>Eukaryota</taxon>
        <taxon>Viridiplantae</taxon>
        <taxon>Streptophyta</taxon>
        <taxon>Embryophyta</taxon>
        <taxon>Tracheophyta</taxon>
        <taxon>Spermatophyta</taxon>
        <taxon>Magnoliopsida</taxon>
        <taxon>eudicotyledons</taxon>
        <taxon>Gunneridae</taxon>
        <taxon>Pentapetalae</taxon>
        <taxon>asterids</taxon>
        <taxon>lamiids</taxon>
        <taxon>Solanales</taxon>
        <taxon>Solanaceae</taxon>
        <taxon>Solanoideae</taxon>
        <taxon>Datureae</taxon>
        <taxon>Datura</taxon>
    </lineage>
</organism>
<reference evidence="1 2" key="1">
    <citation type="journal article" date="2021" name="BMC Genomics">
        <title>Datura genome reveals duplications of psychoactive alkaloid biosynthetic genes and high mutation rate following tissue culture.</title>
        <authorList>
            <person name="Rajewski A."/>
            <person name="Carter-House D."/>
            <person name="Stajich J."/>
            <person name="Litt A."/>
        </authorList>
    </citation>
    <scope>NUCLEOTIDE SEQUENCE [LARGE SCALE GENOMIC DNA]</scope>
    <source>
        <strain evidence="1">AR-01</strain>
    </source>
</reference>
<proteinExistence type="predicted"/>
<sequence>MSRCWCGAATVGGLRRLPKIMEGEGEEEEEEEGSVAVVRWSGVSSQLCMVAGRSSGDGKSTSDGQGGRLEIGVCFAGGIVRGETPALMNGGRSGFTGEDEVTTVRDGE</sequence>
<evidence type="ECO:0000313" key="1">
    <source>
        <dbReference type="EMBL" id="MCE0482102.1"/>
    </source>
</evidence>
<dbReference type="EMBL" id="JACEIK010005729">
    <property type="protein sequence ID" value="MCE0482102.1"/>
    <property type="molecule type" value="Genomic_DNA"/>
</dbReference>
<name>A0ABS8VPN4_DATST</name>
<dbReference type="Proteomes" id="UP000823775">
    <property type="component" value="Unassembled WGS sequence"/>
</dbReference>
<protein>
    <submittedName>
        <fullName evidence="1">Uncharacterized protein</fullName>
    </submittedName>
</protein>
<accession>A0ABS8VPN4</accession>
<keyword evidence="2" id="KW-1185">Reference proteome</keyword>